<dbReference type="PANTHER" id="PTHR32092">
    <property type="entry name" value="6-PHOSPHO-BETA-GLUCOSIDASE-RELATED"/>
    <property type="match status" value="1"/>
</dbReference>
<evidence type="ECO:0000256" key="7">
    <source>
        <dbReference type="ARBA" id="ARBA00023211"/>
    </source>
</evidence>
<evidence type="ECO:0000256" key="6">
    <source>
        <dbReference type="ARBA" id="ARBA00023027"/>
    </source>
</evidence>
<keyword evidence="8" id="KW-0119">Carbohydrate metabolism</keyword>
<evidence type="ECO:0000256" key="5">
    <source>
        <dbReference type="ARBA" id="ARBA00022801"/>
    </source>
</evidence>
<accession>A0ABD5RY10</accession>
<comment type="cofactor">
    <cofactor evidence="2">
        <name>Mn(2+)</name>
        <dbReference type="ChEBI" id="CHEBI:29035"/>
    </cofactor>
</comment>
<evidence type="ECO:0000313" key="12">
    <source>
        <dbReference type="Proteomes" id="UP001596328"/>
    </source>
</evidence>
<sequence length="485" mass="53489">MTVANGDASTLGDSDGLSIAYVGGGSRQWAPALVRDLALADLDGDVRLYDVNVESAERNAEFGNWVQDRDEAVADWSYEATDDLDEALSGADAVIVSTQFDPTETFVPDLDVPKEYGIYGAVAATIGPGGIFRAMRTIPLYREFAAAIREHCPEAWVFNYTNPVTFVTRALYDEFPEINAIGLCHEVLGTRHRLAEYASEHLGMDASREDVSVNVKGINHFTWVDEARCEGVDLWPLLEELAEGEEARREFTAEDLEGESVFTDNWQVTWELFRRFGVLPAAGDRHLVEYATWFIQGGQETLDRWGVKRTGSDYRAKHWTPAESKQTTDVEAWMSGDREFALEPSNETFVDVLGALTGDGPFVTNVNLPNEGQVEDLQSGAVVETNAVVRENEVKPLAAGGFPRPVRSLVRGHVDVQETVVEASRTGDVDAAFEGFLLDQQVRTLSPEDARELFAELVVAEEAYLDGWDLDASDVLAESSAYPTE</sequence>
<keyword evidence="9" id="KW-0326">Glycosidase</keyword>
<keyword evidence="4" id="KW-0479">Metal-binding</keyword>
<evidence type="ECO:0000256" key="4">
    <source>
        <dbReference type="ARBA" id="ARBA00022723"/>
    </source>
</evidence>
<dbReference type="GO" id="GO:0046872">
    <property type="term" value="F:metal ion binding"/>
    <property type="evidence" value="ECO:0007669"/>
    <property type="project" value="UniProtKB-KW"/>
</dbReference>
<evidence type="ECO:0000256" key="8">
    <source>
        <dbReference type="ARBA" id="ARBA00023277"/>
    </source>
</evidence>
<dbReference type="AlphaFoldDB" id="A0ABD5RY10"/>
<evidence type="ECO:0000256" key="9">
    <source>
        <dbReference type="ARBA" id="ARBA00023295"/>
    </source>
</evidence>
<dbReference type="SUPFAM" id="SSF56327">
    <property type="entry name" value="LDH C-terminal domain-like"/>
    <property type="match status" value="1"/>
</dbReference>
<keyword evidence="7" id="KW-0464">Manganese</keyword>
<comment type="caution">
    <text evidence="11">The sequence shown here is derived from an EMBL/GenBank/DDBJ whole genome shotgun (WGS) entry which is preliminary data.</text>
</comment>
<evidence type="ECO:0000256" key="3">
    <source>
        <dbReference type="ARBA" id="ARBA00010141"/>
    </source>
</evidence>
<dbReference type="PRINTS" id="PR00732">
    <property type="entry name" value="GLHYDRLASE4"/>
</dbReference>
<feature type="domain" description="Glycosyl hydrolase family 4 C-terminal" evidence="10">
    <location>
        <begin position="215"/>
        <end position="442"/>
    </location>
</feature>
<keyword evidence="12" id="KW-1185">Reference proteome</keyword>
<dbReference type="Pfam" id="PF11975">
    <property type="entry name" value="Glyco_hydro_4C"/>
    <property type="match status" value="1"/>
</dbReference>
<dbReference type="InterPro" id="IPR015955">
    <property type="entry name" value="Lactate_DH/Glyco_Ohase_4_C"/>
</dbReference>
<dbReference type="EMBL" id="JBHSWU010000151">
    <property type="protein sequence ID" value="MFC6724334.1"/>
    <property type="molecule type" value="Genomic_DNA"/>
</dbReference>
<dbReference type="InterPro" id="IPR001088">
    <property type="entry name" value="Glyco_hydro_4"/>
</dbReference>
<keyword evidence="6" id="KW-0520">NAD</keyword>
<dbReference type="Pfam" id="PF02056">
    <property type="entry name" value="Glyco_hydro_4"/>
    <property type="match status" value="1"/>
</dbReference>
<dbReference type="InterPro" id="IPR022616">
    <property type="entry name" value="Glyco_hydro_4_C"/>
</dbReference>
<keyword evidence="5 11" id="KW-0378">Hydrolase</keyword>
<reference evidence="11 12" key="1">
    <citation type="journal article" date="2019" name="Int. J. Syst. Evol. Microbiol.">
        <title>The Global Catalogue of Microorganisms (GCM) 10K type strain sequencing project: providing services to taxonomists for standard genome sequencing and annotation.</title>
        <authorList>
            <consortium name="The Broad Institute Genomics Platform"/>
            <consortium name="The Broad Institute Genome Sequencing Center for Infectious Disease"/>
            <person name="Wu L."/>
            <person name="Ma J."/>
        </authorList>
    </citation>
    <scope>NUCLEOTIDE SEQUENCE [LARGE SCALE GENOMIC DNA]</scope>
    <source>
        <strain evidence="11 12">NBRC 111368</strain>
    </source>
</reference>
<dbReference type="Proteomes" id="UP001596328">
    <property type="component" value="Unassembled WGS sequence"/>
</dbReference>
<dbReference type="InterPro" id="IPR036291">
    <property type="entry name" value="NAD(P)-bd_dom_sf"/>
</dbReference>
<evidence type="ECO:0000313" key="11">
    <source>
        <dbReference type="EMBL" id="MFC6724334.1"/>
    </source>
</evidence>
<dbReference type="GO" id="GO:0016798">
    <property type="term" value="F:hydrolase activity, acting on glycosyl bonds"/>
    <property type="evidence" value="ECO:0007669"/>
    <property type="project" value="UniProtKB-KW"/>
</dbReference>
<evidence type="ECO:0000256" key="1">
    <source>
        <dbReference type="ARBA" id="ARBA00001911"/>
    </source>
</evidence>
<gene>
    <name evidence="11" type="ORF">ACFQE1_08105</name>
</gene>
<comment type="similarity">
    <text evidence="3">Belongs to the glycosyl hydrolase 4 family.</text>
</comment>
<organism evidence="11 12">
    <name type="scientific">Halobium palmae</name>
    <dbReference type="NCBI Taxonomy" id="1776492"/>
    <lineage>
        <taxon>Archaea</taxon>
        <taxon>Methanobacteriati</taxon>
        <taxon>Methanobacteriota</taxon>
        <taxon>Stenosarchaea group</taxon>
        <taxon>Halobacteria</taxon>
        <taxon>Halobacteriales</taxon>
        <taxon>Haloferacaceae</taxon>
        <taxon>Halobium</taxon>
    </lineage>
</organism>
<evidence type="ECO:0000259" key="10">
    <source>
        <dbReference type="Pfam" id="PF11975"/>
    </source>
</evidence>
<proteinExistence type="inferred from homology"/>
<comment type="cofactor">
    <cofactor evidence="1">
        <name>NAD(+)</name>
        <dbReference type="ChEBI" id="CHEBI:57540"/>
    </cofactor>
</comment>
<dbReference type="InterPro" id="IPR053715">
    <property type="entry name" value="GH4_Enzyme_sf"/>
</dbReference>
<name>A0ABD5RY10_9EURY</name>
<dbReference type="SUPFAM" id="SSF51735">
    <property type="entry name" value="NAD(P)-binding Rossmann-fold domains"/>
    <property type="match status" value="1"/>
</dbReference>
<dbReference type="Gene3D" id="3.90.1820.10">
    <property type="entry name" value="AglA-like glucosidase"/>
    <property type="match status" value="1"/>
</dbReference>
<protein>
    <submittedName>
        <fullName evidence="11">Glycoside hydrolase family 4</fullName>
    </submittedName>
</protein>
<dbReference type="PANTHER" id="PTHR32092:SF2">
    <property type="entry name" value="ALPHA-GALACTURONIDASE"/>
    <property type="match status" value="1"/>
</dbReference>
<evidence type="ECO:0000256" key="2">
    <source>
        <dbReference type="ARBA" id="ARBA00001936"/>
    </source>
</evidence>